<dbReference type="InterPro" id="IPR026022">
    <property type="entry name" value="PhoU_dom"/>
</dbReference>
<name>A0AAP8TA56_9BACT</name>
<dbReference type="Proteomes" id="UP000235914">
    <property type="component" value="Unassembled WGS sequence"/>
</dbReference>
<dbReference type="GO" id="GO:0030643">
    <property type="term" value="P:intracellular phosphate ion homeostasis"/>
    <property type="evidence" value="ECO:0007669"/>
    <property type="project" value="InterPro"/>
</dbReference>
<evidence type="ECO:0000259" key="2">
    <source>
        <dbReference type="Pfam" id="PF01895"/>
    </source>
</evidence>
<sequence>MTSPGNHILPHYDAALNAIRLRVNAICGSLLKYMDILERVISGPDSDGANSIIADSDPLQEETRQVLSLCSSVLTQFHPLGRDLRLVITFSRCGDKLQECMEEITGIAKHAKASIRHQESLSPDIVLPLLEMAVSEFRDAARCLETQDVDAAREIRLRDKKLDKAHRKALALLVSPEREDSPSLNVNLLFIIRSLERIGDIAKTIAATVVFLKEATDIRHGRER</sequence>
<evidence type="ECO:0000313" key="3">
    <source>
        <dbReference type="EMBL" id="PNC58023.1"/>
    </source>
</evidence>
<comment type="similarity">
    <text evidence="1">Belongs to the PhoU family.</text>
</comment>
<evidence type="ECO:0000256" key="1">
    <source>
        <dbReference type="ARBA" id="ARBA00008107"/>
    </source>
</evidence>
<protein>
    <recommendedName>
        <fullName evidence="2">PhoU domain-containing protein</fullName>
    </recommendedName>
</protein>
<feature type="domain" description="PhoU" evidence="2">
    <location>
        <begin position="129"/>
        <end position="208"/>
    </location>
</feature>
<dbReference type="InterPro" id="IPR028366">
    <property type="entry name" value="PhoU"/>
</dbReference>
<dbReference type="AlphaFoldDB" id="A0AAP8TA56"/>
<reference evidence="3 4" key="1">
    <citation type="journal article" date="2017" name="BMC Genomics">
        <title>Genome sequencing of 39 Akkermansia muciniphila isolates reveals its population structure, genomic and functional diverisity, and global distribution in mammalian gut microbiotas.</title>
        <authorList>
            <person name="Guo X."/>
            <person name="Li S."/>
            <person name="Zhang J."/>
            <person name="Wu F."/>
            <person name="Li X."/>
            <person name="Wu D."/>
            <person name="Zhang M."/>
            <person name="Ou Z."/>
            <person name="Jie Z."/>
            <person name="Yan Q."/>
            <person name="Li P."/>
            <person name="Yi J."/>
            <person name="Peng Y."/>
        </authorList>
    </citation>
    <scope>NUCLEOTIDE SEQUENCE [LARGE SCALE GENOMIC DNA]</scope>
    <source>
        <strain evidence="3 4">GP43</strain>
    </source>
</reference>
<organism evidence="3 4">
    <name type="scientific">Akkermansia muciniphila</name>
    <dbReference type="NCBI Taxonomy" id="239935"/>
    <lineage>
        <taxon>Bacteria</taxon>
        <taxon>Pseudomonadati</taxon>
        <taxon>Verrucomicrobiota</taxon>
        <taxon>Verrucomicrobiia</taxon>
        <taxon>Verrucomicrobiales</taxon>
        <taxon>Akkermansiaceae</taxon>
        <taxon>Akkermansia</taxon>
    </lineage>
</organism>
<evidence type="ECO:0000313" key="4">
    <source>
        <dbReference type="Proteomes" id="UP000235914"/>
    </source>
</evidence>
<dbReference type="SUPFAM" id="SSF109755">
    <property type="entry name" value="PhoU-like"/>
    <property type="match status" value="1"/>
</dbReference>
<dbReference type="RefSeq" id="WP_102731938.1">
    <property type="nucleotide sequence ID" value="NZ_CP025824.1"/>
</dbReference>
<accession>A0AAP8TA56</accession>
<dbReference type="Gene3D" id="1.20.58.220">
    <property type="entry name" value="Phosphate transport system protein phou homolog 2, domain 2"/>
    <property type="match status" value="1"/>
</dbReference>
<proteinExistence type="inferred from homology"/>
<dbReference type="PANTHER" id="PTHR42930:SF3">
    <property type="entry name" value="PHOSPHATE-SPECIFIC TRANSPORT SYSTEM ACCESSORY PROTEIN PHOU"/>
    <property type="match status" value="1"/>
</dbReference>
<gene>
    <name evidence="3" type="ORF">CXU09_02930</name>
</gene>
<dbReference type="EMBL" id="PJKN01000001">
    <property type="protein sequence ID" value="PNC58023.1"/>
    <property type="molecule type" value="Genomic_DNA"/>
</dbReference>
<dbReference type="Pfam" id="PF01895">
    <property type="entry name" value="PhoU"/>
    <property type="match status" value="1"/>
</dbReference>
<comment type="caution">
    <text evidence="3">The sequence shown here is derived from an EMBL/GenBank/DDBJ whole genome shotgun (WGS) entry which is preliminary data.</text>
</comment>
<dbReference type="GO" id="GO:0045936">
    <property type="term" value="P:negative regulation of phosphate metabolic process"/>
    <property type="evidence" value="ECO:0007669"/>
    <property type="project" value="InterPro"/>
</dbReference>
<dbReference type="InterPro" id="IPR038078">
    <property type="entry name" value="PhoU-like_sf"/>
</dbReference>
<dbReference type="PANTHER" id="PTHR42930">
    <property type="entry name" value="PHOSPHATE-SPECIFIC TRANSPORT SYSTEM ACCESSORY PROTEIN PHOU"/>
    <property type="match status" value="1"/>
</dbReference>